<dbReference type="GeneID" id="28972732"/>
<dbReference type="EMBL" id="KQ474080">
    <property type="protein sequence ID" value="KPV74130.1"/>
    <property type="molecule type" value="Genomic_DNA"/>
</dbReference>
<feature type="domain" description="UBC core" evidence="2">
    <location>
        <begin position="85"/>
        <end position="218"/>
    </location>
</feature>
<dbReference type="Gene3D" id="3.10.110.10">
    <property type="entry name" value="Ubiquitin Conjugating Enzyme"/>
    <property type="match status" value="1"/>
</dbReference>
<accession>A0A194S0R0</accession>
<dbReference type="CDD" id="cd23807">
    <property type="entry name" value="UEV_UBE2V"/>
    <property type="match status" value="1"/>
</dbReference>
<keyword evidence="1" id="KW-0833">Ubl conjugation pathway</keyword>
<dbReference type="AlphaFoldDB" id="A0A194S0R0"/>
<dbReference type="RefSeq" id="XP_018270179.1">
    <property type="nucleotide sequence ID" value="XM_018412283.1"/>
</dbReference>
<dbReference type="PROSITE" id="PS50127">
    <property type="entry name" value="UBC_2"/>
    <property type="match status" value="1"/>
</dbReference>
<dbReference type="Pfam" id="PF00179">
    <property type="entry name" value="UQ_con"/>
    <property type="match status" value="1"/>
</dbReference>
<dbReference type="SUPFAM" id="SSF54495">
    <property type="entry name" value="UBC-like"/>
    <property type="match status" value="1"/>
</dbReference>
<dbReference type="GO" id="GO:0006301">
    <property type="term" value="P:DNA damage tolerance"/>
    <property type="evidence" value="ECO:0007669"/>
    <property type="project" value="UniProtKB-ARBA"/>
</dbReference>
<evidence type="ECO:0000313" key="4">
    <source>
        <dbReference type="Proteomes" id="UP000053890"/>
    </source>
</evidence>
<dbReference type="PANTHER" id="PTHR24068">
    <property type="entry name" value="UBIQUITIN-CONJUGATING ENZYME E2"/>
    <property type="match status" value="1"/>
</dbReference>
<evidence type="ECO:0000259" key="2">
    <source>
        <dbReference type="PROSITE" id="PS50127"/>
    </source>
</evidence>
<evidence type="ECO:0000313" key="3">
    <source>
        <dbReference type="EMBL" id="KPV74130.1"/>
    </source>
</evidence>
<name>A0A194S0R0_RHOGW</name>
<proteinExistence type="predicted"/>
<dbReference type="InterPro" id="IPR000608">
    <property type="entry name" value="UBC"/>
</dbReference>
<protein>
    <recommendedName>
        <fullName evidence="2">UBC core domain-containing protein</fullName>
    </recommendedName>
</protein>
<evidence type="ECO:0000256" key="1">
    <source>
        <dbReference type="ARBA" id="ARBA00022786"/>
    </source>
</evidence>
<dbReference type="Proteomes" id="UP000053890">
    <property type="component" value="Unassembled WGS sequence"/>
</dbReference>
<gene>
    <name evidence="3" type="ORF">RHOBADRAFT_15894</name>
</gene>
<keyword evidence="4" id="KW-1185">Reference proteome</keyword>
<dbReference type="SMART" id="SM00212">
    <property type="entry name" value="UBCc"/>
    <property type="match status" value="1"/>
</dbReference>
<reference evidence="3 4" key="1">
    <citation type="journal article" date="2015" name="Front. Microbiol.">
        <title>Genome sequence of the plant growth promoting endophytic yeast Rhodotorula graminis WP1.</title>
        <authorList>
            <person name="Firrincieli A."/>
            <person name="Otillar R."/>
            <person name="Salamov A."/>
            <person name="Schmutz J."/>
            <person name="Khan Z."/>
            <person name="Redman R.S."/>
            <person name="Fleck N.D."/>
            <person name="Lindquist E."/>
            <person name="Grigoriev I.V."/>
            <person name="Doty S.L."/>
        </authorList>
    </citation>
    <scope>NUCLEOTIDE SEQUENCE [LARGE SCALE GENOMIC DNA]</scope>
    <source>
        <strain evidence="3 4">WP1</strain>
    </source>
</reference>
<dbReference type="STRING" id="578459.A0A194S0R0"/>
<organism evidence="3 4">
    <name type="scientific">Rhodotorula graminis (strain WP1)</name>
    <dbReference type="NCBI Taxonomy" id="578459"/>
    <lineage>
        <taxon>Eukaryota</taxon>
        <taxon>Fungi</taxon>
        <taxon>Dikarya</taxon>
        <taxon>Basidiomycota</taxon>
        <taxon>Pucciniomycotina</taxon>
        <taxon>Microbotryomycetes</taxon>
        <taxon>Sporidiobolales</taxon>
        <taxon>Sporidiobolaceae</taxon>
        <taxon>Rhodotorula</taxon>
    </lineage>
</organism>
<dbReference type="InterPro" id="IPR016135">
    <property type="entry name" value="UBQ-conjugating_enzyme/RWD"/>
</dbReference>
<sequence length="218" mass="24286">MSEPWSTFSSRRAWSVVAHPHSQPWPRVRPTRPCPPQSLQLTLHPAPVLPAAAVVLLPSHHTSVTRPRLARLAAPHPAPRRPPVPRSFRLLEELEKGEKGIGDGTCSYGLQDGEEMSMNQWNGTIIGPGHSVHENRIYSLSIRCGPKYPDEPPEITFLTRINLPAVDQNHGKVDPNKLGVLANWKPTFTLETVLVELRRDMASPTNRKLPQPPEGTNF</sequence>
<dbReference type="FunFam" id="3.10.110.10:FF:000026">
    <property type="entry name" value="Ubiquitin-conjugating enzyme E2 variant"/>
    <property type="match status" value="1"/>
</dbReference>
<dbReference type="OrthoDB" id="6508832at2759"/>